<keyword evidence="2" id="KW-0378">Hydrolase</keyword>
<evidence type="ECO:0000256" key="1">
    <source>
        <dbReference type="ARBA" id="ARBA00006499"/>
    </source>
</evidence>
<feature type="domain" description="Phospholipase/carboxylesterase/thioesterase" evidence="3">
    <location>
        <begin position="6"/>
        <end position="205"/>
    </location>
</feature>
<dbReference type="Gene3D" id="3.40.50.1820">
    <property type="entry name" value="alpha/beta hydrolase"/>
    <property type="match status" value="1"/>
</dbReference>
<accession>A0ABX7V0Q7</accession>
<gene>
    <name evidence="4" type="primary">ypfH</name>
    <name evidence="4" type="ORF">HC231_16895</name>
</gene>
<organism evidence="4 5">
    <name type="scientific">Brenneria izadpanahii</name>
    <dbReference type="NCBI Taxonomy" id="2722756"/>
    <lineage>
        <taxon>Bacteria</taxon>
        <taxon>Pseudomonadati</taxon>
        <taxon>Pseudomonadota</taxon>
        <taxon>Gammaproteobacteria</taxon>
        <taxon>Enterobacterales</taxon>
        <taxon>Pectobacteriaceae</taxon>
        <taxon>Brenneria</taxon>
    </lineage>
</organism>
<sequence length="214" mass="23095">MSQEYVVVQNPDVPQQLFLLFHGVGDTPAGMAQIGRYFAAAFPQALVVSIGGPFSSGYGEGRQWFSVQGVTEENRLSRIEAIVPRFVAVVRDWQQKSGVGFQQTTLVGFSQGSIMSLEALKTESQLAGQVIAFSGRFAVLPEKPFGDVVVHLIHGDADGVIAVSHAQAAAQRFQALGTAFSLDVAPDVGHGIDERMLNHALAHLRHDENLASRR</sequence>
<dbReference type="SUPFAM" id="SSF53474">
    <property type="entry name" value="alpha/beta-Hydrolases"/>
    <property type="match status" value="1"/>
</dbReference>
<dbReference type="NCBIfam" id="NF008525">
    <property type="entry name" value="PRK11460.1"/>
    <property type="match status" value="1"/>
</dbReference>
<dbReference type="InterPro" id="IPR050565">
    <property type="entry name" value="LYPA1-2/EST-like"/>
</dbReference>
<dbReference type="InterPro" id="IPR029058">
    <property type="entry name" value="AB_hydrolase_fold"/>
</dbReference>
<name>A0ABX7V0Q7_9GAMM</name>
<evidence type="ECO:0000256" key="2">
    <source>
        <dbReference type="ARBA" id="ARBA00022801"/>
    </source>
</evidence>
<dbReference type="PANTHER" id="PTHR10655:SF17">
    <property type="entry name" value="LYSOPHOSPHOLIPASE-LIKE PROTEIN 1"/>
    <property type="match status" value="1"/>
</dbReference>
<dbReference type="PANTHER" id="PTHR10655">
    <property type="entry name" value="LYSOPHOSPHOLIPASE-RELATED"/>
    <property type="match status" value="1"/>
</dbReference>
<proteinExistence type="inferred from homology"/>
<evidence type="ECO:0000259" key="3">
    <source>
        <dbReference type="Pfam" id="PF02230"/>
    </source>
</evidence>
<dbReference type="EMBL" id="CP050854">
    <property type="protein sequence ID" value="QTF09394.1"/>
    <property type="molecule type" value="Genomic_DNA"/>
</dbReference>
<protein>
    <submittedName>
        <fullName evidence="4">Esterase</fullName>
    </submittedName>
</protein>
<keyword evidence="5" id="KW-1185">Reference proteome</keyword>
<dbReference type="InterPro" id="IPR003140">
    <property type="entry name" value="PLipase/COase/thioEstase"/>
</dbReference>
<dbReference type="RefSeq" id="WP_208227899.1">
    <property type="nucleotide sequence ID" value="NZ_CP050854.1"/>
</dbReference>
<comment type="similarity">
    <text evidence="1">Belongs to the AB hydrolase superfamily. AB hydrolase 2 family.</text>
</comment>
<evidence type="ECO:0000313" key="4">
    <source>
        <dbReference type="EMBL" id="QTF09394.1"/>
    </source>
</evidence>
<evidence type="ECO:0000313" key="5">
    <source>
        <dbReference type="Proteomes" id="UP000671960"/>
    </source>
</evidence>
<dbReference type="Pfam" id="PF02230">
    <property type="entry name" value="Abhydrolase_2"/>
    <property type="match status" value="1"/>
</dbReference>
<dbReference type="Proteomes" id="UP000671960">
    <property type="component" value="Chromosome"/>
</dbReference>
<reference evidence="4 5" key="1">
    <citation type="submission" date="2020-03" db="EMBL/GenBank/DDBJ databases">
        <authorList>
            <person name="Bakhshi Ganjeh M."/>
        </authorList>
    </citation>
    <scope>NUCLEOTIDE SEQUENCE [LARGE SCALE GENOMIC DNA]</scope>
    <source>
        <strain evidence="5">Iran 50</strain>
    </source>
</reference>